<gene>
    <name evidence="1" type="ORF">BOTBODRAFT_541936</name>
</gene>
<keyword evidence="2" id="KW-1185">Reference proteome</keyword>
<name>A0A067MQ65_BOTB1</name>
<dbReference type="InParanoid" id="A0A067MQ65"/>
<reference evidence="2" key="1">
    <citation type="journal article" date="2014" name="Proc. Natl. Acad. Sci. U.S.A.">
        <title>Extensive sampling of basidiomycete genomes demonstrates inadequacy of the white-rot/brown-rot paradigm for wood decay fungi.</title>
        <authorList>
            <person name="Riley R."/>
            <person name="Salamov A.A."/>
            <person name="Brown D.W."/>
            <person name="Nagy L.G."/>
            <person name="Floudas D."/>
            <person name="Held B.W."/>
            <person name="Levasseur A."/>
            <person name="Lombard V."/>
            <person name="Morin E."/>
            <person name="Otillar R."/>
            <person name="Lindquist E.A."/>
            <person name="Sun H."/>
            <person name="LaButti K.M."/>
            <person name="Schmutz J."/>
            <person name="Jabbour D."/>
            <person name="Luo H."/>
            <person name="Baker S.E."/>
            <person name="Pisabarro A.G."/>
            <person name="Walton J.D."/>
            <person name="Blanchette R.A."/>
            <person name="Henrissat B."/>
            <person name="Martin F."/>
            <person name="Cullen D."/>
            <person name="Hibbett D.S."/>
            <person name="Grigoriev I.V."/>
        </authorList>
    </citation>
    <scope>NUCLEOTIDE SEQUENCE [LARGE SCALE GENOMIC DNA]</scope>
    <source>
        <strain evidence="2">FD-172 SS1</strain>
    </source>
</reference>
<evidence type="ECO:0000313" key="2">
    <source>
        <dbReference type="Proteomes" id="UP000027195"/>
    </source>
</evidence>
<sequence>MRKRCKQGVYEQVGGKWPWAEYANTGMCAGFFPKNMRKMGKIEKKAHCIFSQGVGGSSMLSDW</sequence>
<accession>A0A067MQ65</accession>
<evidence type="ECO:0000313" key="1">
    <source>
        <dbReference type="EMBL" id="KDQ17863.1"/>
    </source>
</evidence>
<proteinExistence type="predicted"/>
<organism evidence="1 2">
    <name type="scientific">Botryobasidium botryosum (strain FD-172 SS1)</name>
    <dbReference type="NCBI Taxonomy" id="930990"/>
    <lineage>
        <taxon>Eukaryota</taxon>
        <taxon>Fungi</taxon>
        <taxon>Dikarya</taxon>
        <taxon>Basidiomycota</taxon>
        <taxon>Agaricomycotina</taxon>
        <taxon>Agaricomycetes</taxon>
        <taxon>Cantharellales</taxon>
        <taxon>Botryobasidiaceae</taxon>
        <taxon>Botryobasidium</taxon>
    </lineage>
</organism>
<protein>
    <submittedName>
        <fullName evidence="1">Uncharacterized protein</fullName>
    </submittedName>
</protein>
<dbReference type="EMBL" id="KL198022">
    <property type="protein sequence ID" value="KDQ17863.1"/>
    <property type="molecule type" value="Genomic_DNA"/>
</dbReference>
<dbReference type="Proteomes" id="UP000027195">
    <property type="component" value="Unassembled WGS sequence"/>
</dbReference>
<dbReference type="AlphaFoldDB" id="A0A067MQ65"/>
<dbReference type="HOGENOM" id="CLU_191092_0_0_1"/>